<evidence type="ECO:0000313" key="4">
    <source>
        <dbReference type="Proteomes" id="UP000298763"/>
    </source>
</evidence>
<dbReference type="Proteomes" id="UP000584325">
    <property type="component" value="Unassembled WGS sequence"/>
</dbReference>
<evidence type="ECO:0000313" key="2">
    <source>
        <dbReference type="EMBL" id="MBB3224903.1"/>
    </source>
</evidence>
<dbReference type="AlphaFoldDB" id="A0A4P8HK11"/>
<evidence type="ECO:0000313" key="5">
    <source>
        <dbReference type="Proteomes" id="UP000584325"/>
    </source>
</evidence>
<organism evidence="2 5">
    <name type="scientific">Pseudoduganella umbonata</name>
    <dbReference type="NCBI Taxonomy" id="864828"/>
    <lineage>
        <taxon>Bacteria</taxon>
        <taxon>Pseudomonadati</taxon>
        <taxon>Pseudomonadota</taxon>
        <taxon>Betaproteobacteria</taxon>
        <taxon>Burkholderiales</taxon>
        <taxon>Oxalobacteraceae</taxon>
        <taxon>Telluria group</taxon>
        <taxon>Pseudoduganella</taxon>
    </lineage>
</organism>
<reference evidence="2 5" key="2">
    <citation type="submission" date="2020-08" db="EMBL/GenBank/DDBJ databases">
        <title>Genomic Encyclopedia of Type Strains, Phase III (KMG-III): the genomes of soil and plant-associated and newly described type strains.</title>
        <authorList>
            <person name="Whitman W."/>
        </authorList>
    </citation>
    <scope>NUCLEOTIDE SEQUENCE [LARGE SCALE GENOMIC DNA]</scope>
    <source>
        <strain evidence="2 5">CECT 7753</strain>
    </source>
</reference>
<dbReference type="Pfam" id="PF07022">
    <property type="entry name" value="Phage_CI_repr"/>
    <property type="match status" value="1"/>
</dbReference>
<dbReference type="EMBL" id="JACHXS010000015">
    <property type="protein sequence ID" value="MBB3224903.1"/>
    <property type="molecule type" value="Genomic_DNA"/>
</dbReference>
<dbReference type="EMBL" id="CP040017">
    <property type="protein sequence ID" value="QCP09186.1"/>
    <property type="molecule type" value="Genomic_DNA"/>
</dbReference>
<dbReference type="OrthoDB" id="8780169at2"/>
<feature type="domain" description="Bacteriophage CI repressor N-terminal" evidence="1">
    <location>
        <begin position="26"/>
        <end position="72"/>
    </location>
</feature>
<dbReference type="InterPro" id="IPR010744">
    <property type="entry name" value="Phage_CI_N"/>
</dbReference>
<sequence>METKDHTTRSHAYDPARLLDALALHTGASSDARLAKKLQVSKHVIGGIRQRRISVSATLMLHIQEATGLSVPEIRHLVGDRRRVVRMAGAGPGRSRLR</sequence>
<dbReference type="RefSeq" id="WP_137312075.1">
    <property type="nucleotide sequence ID" value="NZ_CP040017.1"/>
</dbReference>
<gene>
    <name evidence="3" type="ORF">FCL38_01075</name>
    <name evidence="2" type="ORF">FHS02_005773</name>
</gene>
<reference evidence="3 4" key="1">
    <citation type="submission" date="2019-05" db="EMBL/GenBank/DDBJ databases">
        <title>Draft Genome Sequences of Six Type Strains of the Genus Massilia.</title>
        <authorList>
            <person name="Miess H."/>
            <person name="Frediansyhah A."/>
            <person name="Gross H."/>
        </authorList>
    </citation>
    <scope>NUCLEOTIDE SEQUENCE [LARGE SCALE GENOMIC DNA]</scope>
    <source>
        <strain evidence="3 4">DSMZ 26121</strain>
    </source>
</reference>
<evidence type="ECO:0000259" key="1">
    <source>
        <dbReference type="Pfam" id="PF07022"/>
    </source>
</evidence>
<protein>
    <recommendedName>
        <fullName evidence="1">Bacteriophage CI repressor N-terminal domain-containing protein</fullName>
    </recommendedName>
</protein>
<dbReference type="GO" id="GO:0003677">
    <property type="term" value="F:DNA binding"/>
    <property type="evidence" value="ECO:0007669"/>
    <property type="project" value="InterPro"/>
</dbReference>
<proteinExistence type="predicted"/>
<dbReference type="GO" id="GO:0045892">
    <property type="term" value="P:negative regulation of DNA-templated transcription"/>
    <property type="evidence" value="ECO:0007669"/>
    <property type="project" value="InterPro"/>
</dbReference>
<name>A0A4P8HK11_9BURK</name>
<accession>A0A4P8HK11</accession>
<dbReference type="Proteomes" id="UP000298763">
    <property type="component" value="Chromosome"/>
</dbReference>
<evidence type="ECO:0000313" key="3">
    <source>
        <dbReference type="EMBL" id="QCP09186.1"/>
    </source>
</evidence>
<keyword evidence="4" id="KW-1185">Reference proteome</keyword>